<dbReference type="Proteomes" id="UP000092445">
    <property type="component" value="Unassembled WGS sequence"/>
</dbReference>
<evidence type="ECO:0000313" key="1">
    <source>
        <dbReference type="EnsemblMetazoa" id="GPAI034681-PA"/>
    </source>
</evidence>
<reference evidence="2" key="1">
    <citation type="submission" date="2014-03" db="EMBL/GenBank/DDBJ databases">
        <authorList>
            <person name="Aksoy S."/>
            <person name="Warren W."/>
            <person name="Wilson R.K."/>
        </authorList>
    </citation>
    <scope>NUCLEOTIDE SEQUENCE [LARGE SCALE GENOMIC DNA]</scope>
    <source>
        <strain evidence="2">IAEA</strain>
    </source>
</reference>
<protein>
    <submittedName>
        <fullName evidence="1">Uncharacterized protein</fullName>
    </submittedName>
</protein>
<dbReference type="AlphaFoldDB" id="A0A1B0A565"/>
<dbReference type="EnsemblMetazoa" id="GPAI034681-RA">
    <property type="protein sequence ID" value="GPAI034681-PA"/>
    <property type="gene ID" value="GPAI034681"/>
</dbReference>
<sequence>MIYKRLHWISERQPCAAWLRALDPDIMIMVLFHVLAAGHPYRHNDKAFLTLESIKNDYMLYNSSDTGSYNAGHNERNHYHDAIHRHISSNANRERLKSLGFSMRLKQLTIEIVTIKCIA</sequence>
<name>A0A1B0A565_GLOPL</name>
<evidence type="ECO:0000313" key="2">
    <source>
        <dbReference type="Proteomes" id="UP000092445"/>
    </source>
</evidence>
<accession>A0A1B0A565</accession>
<proteinExistence type="predicted"/>
<dbReference type="VEuPathDB" id="VectorBase:GPAI034681"/>
<keyword evidence="2" id="KW-1185">Reference proteome</keyword>
<reference evidence="1" key="2">
    <citation type="submission" date="2020-05" db="UniProtKB">
        <authorList>
            <consortium name="EnsemblMetazoa"/>
        </authorList>
    </citation>
    <scope>IDENTIFICATION</scope>
    <source>
        <strain evidence="1">IAEA</strain>
    </source>
</reference>
<organism evidence="1 2">
    <name type="scientific">Glossina pallidipes</name>
    <name type="common">Tsetse fly</name>
    <dbReference type="NCBI Taxonomy" id="7398"/>
    <lineage>
        <taxon>Eukaryota</taxon>
        <taxon>Metazoa</taxon>
        <taxon>Ecdysozoa</taxon>
        <taxon>Arthropoda</taxon>
        <taxon>Hexapoda</taxon>
        <taxon>Insecta</taxon>
        <taxon>Pterygota</taxon>
        <taxon>Neoptera</taxon>
        <taxon>Endopterygota</taxon>
        <taxon>Diptera</taxon>
        <taxon>Brachycera</taxon>
        <taxon>Muscomorpha</taxon>
        <taxon>Hippoboscoidea</taxon>
        <taxon>Glossinidae</taxon>
        <taxon>Glossina</taxon>
    </lineage>
</organism>